<dbReference type="EC" id="2.6.1.-" evidence="7"/>
<dbReference type="InterPro" id="IPR015421">
    <property type="entry name" value="PyrdxlP-dep_Trfase_major"/>
</dbReference>
<dbReference type="GO" id="GO:0008483">
    <property type="term" value="F:transaminase activity"/>
    <property type="evidence" value="ECO:0007669"/>
    <property type="project" value="UniProtKB-KW"/>
</dbReference>
<comment type="similarity">
    <text evidence="2 7">Belongs to the class-I pyridoxal-phosphate-dependent aminotransferase family.</text>
</comment>
<dbReference type="GO" id="GO:0006520">
    <property type="term" value="P:amino acid metabolic process"/>
    <property type="evidence" value="ECO:0007669"/>
    <property type="project" value="InterPro"/>
</dbReference>
<dbReference type="PROSITE" id="PS00105">
    <property type="entry name" value="AA_TRANSFER_CLASS_1"/>
    <property type="match status" value="1"/>
</dbReference>
<dbReference type="GeneID" id="11139068"/>
<evidence type="ECO:0000313" key="10">
    <source>
        <dbReference type="Proteomes" id="UP000001037"/>
    </source>
</evidence>
<evidence type="ECO:0000256" key="7">
    <source>
        <dbReference type="RuleBase" id="RU000481"/>
    </source>
</evidence>
<comment type="subunit">
    <text evidence="3">Homodimer.</text>
</comment>
<dbReference type="InterPro" id="IPR004839">
    <property type="entry name" value="Aminotransferase_I/II_large"/>
</dbReference>
<gene>
    <name evidence="9" type="ordered locus">Pyrfu_0606</name>
</gene>
<dbReference type="PANTHER" id="PTHR46383:SF1">
    <property type="entry name" value="ASPARTATE AMINOTRANSFERASE"/>
    <property type="match status" value="1"/>
</dbReference>
<evidence type="ECO:0000256" key="1">
    <source>
        <dbReference type="ARBA" id="ARBA00001933"/>
    </source>
</evidence>
<dbReference type="HOGENOM" id="CLU_017584_4_0_2"/>
<dbReference type="EMBL" id="CP002838">
    <property type="protein sequence ID" value="AEM38475.1"/>
    <property type="molecule type" value="Genomic_DNA"/>
</dbReference>
<keyword evidence="10" id="KW-1185">Reference proteome</keyword>
<evidence type="ECO:0000256" key="2">
    <source>
        <dbReference type="ARBA" id="ARBA00007441"/>
    </source>
</evidence>
<accession>G0EH25</accession>
<dbReference type="FunCoup" id="G0EH25">
    <property type="interactions" value="154"/>
</dbReference>
<dbReference type="Proteomes" id="UP000001037">
    <property type="component" value="Chromosome"/>
</dbReference>
<dbReference type="Gene3D" id="3.40.640.10">
    <property type="entry name" value="Type I PLP-dependent aspartate aminotransferase-like (Major domain)"/>
    <property type="match status" value="1"/>
</dbReference>
<dbReference type="KEGG" id="pfm:Pyrfu_0606"/>
<reference evidence="9 10" key="1">
    <citation type="journal article" date="2011" name="Stand. Genomic Sci.">
        <title>Complete genome sequence of the hyperthermophilic chemolithoautotroph Pyrolobus fumarii type strain (1A).</title>
        <authorList>
            <person name="Anderson I."/>
            <person name="Goker M."/>
            <person name="Nolan M."/>
            <person name="Lucas S."/>
            <person name="Hammon N."/>
            <person name="Deshpande S."/>
            <person name="Cheng J.F."/>
            <person name="Tapia R."/>
            <person name="Han C."/>
            <person name="Goodwin L."/>
            <person name="Pitluck S."/>
            <person name="Huntemann M."/>
            <person name="Liolios K."/>
            <person name="Ivanova N."/>
            <person name="Pagani I."/>
            <person name="Mavromatis K."/>
            <person name="Ovchinikova G."/>
            <person name="Pati A."/>
            <person name="Chen A."/>
            <person name="Palaniappan K."/>
            <person name="Land M."/>
            <person name="Hauser L."/>
            <person name="Brambilla E.M."/>
            <person name="Huber H."/>
            <person name="Yasawong M."/>
            <person name="Rohde M."/>
            <person name="Spring S."/>
            <person name="Abt B."/>
            <person name="Sikorski J."/>
            <person name="Wirth R."/>
            <person name="Detter J.C."/>
            <person name="Woyke T."/>
            <person name="Bristow J."/>
            <person name="Eisen J.A."/>
            <person name="Markowitz V."/>
            <person name="Hugenholtz P."/>
            <person name="Kyrpides N.C."/>
            <person name="Klenk H.P."/>
            <person name="Lapidus A."/>
        </authorList>
    </citation>
    <scope>NUCLEOTIDE SEQUENCE [LARGE SCALE GENOMIC DNA]</scope>
    <source>
        <strain evidence="10">DSM 11204 / 1A</strain>
    </source>
</reference>
<evidence type="ECO:0000259" key="8">
    <source>
        <dbReference type="Pfam" id="PF00155"/>
    </source>
</evidence>
<dbReference type="GO" id="GO:0030170">
    <property type="term" value="F:pyridoxal phosphate binding"/>
    <property type="evidence" value="ECO:0007669"/>
    <property type="project" value="InterPro"/>
</dbReference>
<keyword evidence="6" id="KW-0663">Pyridoxal phosphate</keyword>
<evidence type="ECO:0000313" key="9">
    <source>
        <dbReference type="EMBL" id="AEM38475.1"/>
    </source>
</evidence>
<dbReference type="STRING" id="694429.Pyrfu_0606"/>
<comment type="cofactor">
    <cofactor evidence="1 7">
        <name>pyridoxal 5'-phosphate</name>
        <dbReference type="ChEBI" id="CHEBI:597326"/>
    </cofactor>
</comment>
<proteinExistence type="inferred from homology"/>
<organism evidence="9 10">
    <name type="scientific">Pyrolobus fumarii (strain DSM 11204 / 1A)</name>
    <dbReference type="NCBI Taxonomy" id="694429"/>
    <lineage>
        <taxon>Archaea</taxon>
        <taxon>Thermoproteota</taxon>
        <taxon>Thermoprotei</taxon>
        <taxon>Desulfurococcales</taxon>
        <taxon>Pyrodictiaceae</taxon>
        <taxon>Pyrolobus</taxon>
    </lineage>
</organism>
<dbReference type="AlphaFoldDB" id="G0EH25"/>
<feature type="domain" description="Aminotransferase class I/classII large" evidence="8">
    <location>
        <begin position="32"/>
        <end position="393"/>
    </location>
</feature>
<evidence type="ECO:0000256" key="6">
    <source>
        <dbReference type="ARBA" id="ARBA00022898"/>
    </source>
</evidence>
<dbReference type="OrthoDB" id="372018at2157"/>
<evidence type="ECO:0000256" key="3">
    <source>
        <dbReference type="ARBA" id="ARBA00011738"/>
    </source>
</evidence>
<dbReference type="Pfam" id="PF00155">
    <property type="entry name" value="Aminotran_1_2"/>
    <property type="match status" value="1"/>
</dbReference>
<dbReference type="RefSeq" id="WP_014026152.1">
    <property type="nucleotide sequence ID" value="NC_015931.1"/>
</dbReference>
<dbReference type="InterPro" id="IPR004838">
    <property type="entry name" value="NHTrfase_class1_PyrdxlP-BS"/>
</dbReference>
<sequence>MARVSRRFLEDSSSGATTMAFAQLASEAKRKPVIDLTLGQPDVTPPQTLVELLATEARGVGASRYPPPQGLAEYREAVASYMRDFYGVDAEPERVVALAGAKPGIAAAIYSVCDHGDAMLVLTPHFYAYVNAARMLGVKPVMARLRWDGGRLFIDEDEVKKAFEEHKPCLVIVNTPHNPTGLHLDRETLKLIGDLASEHNTLVLSDEVYSWLVFRGEHVPLLRLLGEERVIHLESFSKTLAIPGWRVGFLYAPREVVKATVFFNSNVYTGIPRFIQLAVAKYITAYREDMVEYVERVRKLYGRRARVFTEALSQLEDLIDVYEPAAGFFLFPRVERLIEKLGVGSAERLVELMAREVGVLAVPGTVFGEEWRGYIRVSLTAPESRLREAAARIGELATRGA</sequence>
<dbReference type="PRINTS" id="PR00753">
    <property type="entry name" value="ACCSYNTHASE"/>
</dbReference>
<evidence type="ECO:0000256" key="4">
    <source>
        <dbReference type="ARBA" id="ARBA00022576"/>
    </source>
</evidence>
<keyword evidence="5 7" id="KW-0808">Transferase</keyword>
<dbReference type="InterPro" id="IPR050596">
    <property type="entry name" value="AspAT/PAT-like"/>
</dbReference>
<dbReference type="InParanoid" id="G0EH25"/>
<dbReference type="PANTHER" id="PTHR46383">
    <property type="entry name" value="ASPARTATE AMINOTRANSFERASE"/>
    <property type="match status" value="1"/>
</dbReference>
<evidence type="ECO:0000256" key="5">
    <source>
        <dbReference type="ARBA" id="ARBA00022679"/>
    </source>
</evidence>
<dbReference type="eggNOG" id="arCOG01130">
    <property type="taxonomic scope" value="Archaea"/>
</dbReference>
<keyword evidence="4 7" id="KW-0032">Aminotransferase</keyword>
<dbReference type="CDD" id="cd00609">
    <property type="entry name" value="AAT_like"/>
    <property type="match status" value="1"/>
</dbReference>
<dbReference type="SUPFAM" id="SSF53383">
    <property type="entry name" value="PLP-dependent transferases"/>
    <property type="match status" value="1"/>
</dbReference>
<dbReference type="InterPro" id="IPR015424">
    <property type="entry name" value="PyrdxlP-dep_Trfase"/>
</dbReference>
<protein>
    <recommendedName>
        <fullName evidence="7">Aminotransferase</fullName>
        <ecNumber evidence="7">2.6.1.-</ecNumber>
    </recommendedName>
</protein>
<name>G0EH25_PYRF1</name>